<accession>A0A918WNW3</accession>
<dbReference type="InterPro" id="IPR009057">
    <property type="entry name" value="Homeodomain-like_sf"/>
</dbReference>
<evidence type="ECO:0000259" key="4">
    <source>
        <dbReference type="PROSITE" id="PS01124"/>
    </source>
</evidence>
<dbReference type="PROSITE" id="PS01124">
    <property type="entry name" value="HTH_ARAC_FAMILY_2"/>
    <property type="match status" value="1"/>
</dbReference>
<dbReference type="Gene3D" id="1.10.10.60">
    <property type="entry name" value="Homeodomain-like"/>
    <property type="match status" value="1"/>
</dbReference>
<dbReference type="PANTHER" id="PTHR43130">
    <property type="entry name" value="ARAC-FAMILY TRANSCRIPTIONAL REGULATOR"/>
    <property type="match status" value="1"/>
</dbReference>
<dbReference type="Pfam" id="PF01965">
    <property type="entry name" value="DJ-1_PfpI"/>
    <property type="match status" value="1"/>
</dbReference>
<evidence type="ECO:0000256" key="2">
    <source>
        <dbReference type="ARBA" id="ARBA00023125"/>
    </source>
</evidence>
<dbReference type="PRINTS" id="PR00032">
    <property type="entry name" value="HTHARAC"/>
</dbReference>
<protein>
    <submittedName>
        <fullName evidence="5">AraC family transcriptional regulator</fullName>
    </submittedName>
</protein>
<evidence type="ECO:0000256" key="1">
    <source>
        <dbReference type="ARBA" id="ARBA00023015"/>
    </source>
</evidence>
<dbReference type="SMART" id="SM00342">
    <property type="entry name" value="HTH_ARAC"/>
    <property type="match status" value="1"/>
</dbReference>
<dbReference type="EMBL" id="BMYJ01000009">
    <property type="protein sequence ID" value="GHC62470.1"/>
    <property type="molecule type" value="Genomic_DNA"/>
</dbReference>
<gene>
    <name evidence="5" type="ORF">GCM10007315_28180</name>
</gene>
<reference evidence="5" key="1">
    <citation type="journal article" date="2014" name="Int. J. Syst. Evol. Microbiol.">
        <title>Complete genome sequence of Corynebacterium casei LMG S-19264T (=DSM 44701T), isolated from a smear-ripened cheese.</title>
        <authorList>
            <consortium name="US DOE Joint Genome Institute (JGI-PGF)"/>
            <person name="Walter F."/>
            <person name="Albersmeier A."/>
            <person name="Kalinowski J."/>
            <person name="Ruckert C."/>
        </authorList>
    </citation>
    <scope>NUCLEOTIDE SEQUENCE</scope>
    <source>
        <strain evidence="5">KCTC 23310</strain>
    </source>
</reference>
<keyword evidence="2" id="KW-0238">DNA-binding</keyword>
<dbReference type="Pfam" id="PF12833">
    <property type="entry name" value="HTH_18"/>
    <property type="match status" value="1"/>
</dbReference>
<evidence type="ECO:0000256" key="3">
    <source>
        <dbReference type="ARBA" id="ARBA00023163"/>
    </source>
</evidence>
<dbReference type="InterPro" id="IPR002818">
    <property type="entry name" value="DJ-1/PfpI"/>
</dbReference>
<dbReference type="InterPro" id="IPR018062">
    <property type="entry name" value="HTH_AraC-typ_CS"/>
</dbReference>
<dbReference type="PANTHER" id="PTHR43130:SF3">
    <property type="entry name" value="HTH-TYPE TRANSCRIPTIONAL REGULATOR RV1931C"/>
    <property type="match status" value="1"/>
</dbReference>
<dbReference type="InterPro" id="IPR018060">
    <property type="entry name" value="HTH_AraC"/>
</dbReference>
<dbReference type="GO" id="GO:0003700">
    <property type="term" value="F:DNA-binding transcription factor activity"/>
    <property type="evidence" value="ECO:0007669"/>
    <property type="project" value="InterPro"/>
</dbReference>
<dbReference type="AlphaFoldDB" id="A0A918WNW3"/>
<sequence>MTEIQTPDTRFVARGVAHVTLDPVDRPIEVSFVLMPKFTMLAFSAAIEPMRIANQLTGQVLFRWETLSENGQPVSCSNGVPVMVDAGFGTSEPREFVMVCGGVEPEAHVTTALGDWLRGQWRRGRIVGGLCTGAYALAKAGILKGRRFTLHWENLQGFRETWPDLEPARQVFCIDDRIVTCAGGVAAADLMLKLIHDKYGAALSQEVMNMCLLTRRRVEADEQTTSLAARLGTRNERLIEAIAYMEARIEEPFDLDACADHLGVSRRQIERLFNRYLGVAPIRYMNDLRLQRGRALLAETDMRVTDVAIACGYASTSHFSKSFRAKFGVSPHRFSHFGGRAGPAGE</sequence>
<dbReference type="SUPFAM" id="SSF46689">
    <property type="entry name" value="Homeodomain-like"/>
    <property type="match status" value="2"/>
</dbReference>
<evidence type="ECO:0000313" key="6">
    <source>
        <dbReference type="Proteomes" id="UP000638981"/>
    </source>
</evidence>
<dbReference type="InterPro" id="IPR029062">
    <property type="entry name" value="Class_I_gatase-like"/>
</dbReference>
<name>A0A918WNW3_9RHOB</name>
<dbReference type="InterPro" id="IPR020449">
    <property type="entry name" value="Tscrpt_reg_AraC-type_HTH"/>
</dbReference>
<dbReference type="RefSeq" id="WP_189412333.1">
    <property type="nucleotide sequence ID" value="NZ_BMYJ01000009.1"/>
</dbReference>
<keyword evidence="6" id="KW-1185">Reference proteome</keyword>
<dbReference type="PROSITE" id="PS00041">
    <property type="entry name" value="HTH_ARAC_FAMILY_1"/>
    <property type="match status" value="1"/>
</dbReference>
<evidence type="ECO:0000313" key="5">
    <source>
        <dbReference type="EMBL" id="GHC62470.1"/>
    </source>
</evidence>
<comment type="caution">
    <text evidence="5">The sequence shown here is derived from an EMBL/GenBank/DDBJ whole genome shotgun (WGS) entry which is preliminary data.</text>
</comment>
<organism evidence="5 6">
    <name type="scientific">Neogemmobacter tilapiae</name>
    <dbReference type="NCBI Taxonomy" id="875041"/>
    <lineage>
        <taxon>Bacteria</taxon>
        <taxon>Pseudomonadati</taxon>
        <taxon>Pseudomonadota</taxon>
        <taxon>Alphaproteobacteria</taxon>
        <taxon>Rhodobacterales</taxon>
        <taxon>Paracoccaceae</taxon>
        <taxon>Neogemmobacter</taxon>
    </lineage>
</organism>
<keyword evidence="3" id="KW-0804">Transcription</keyword>
<feature type="domain" description="HTH araC/xylS-type" evidence="4">
    <location>
        <begin position="239"/>
        <end position="337"/>
    </location>
</feature>
<dbReference type="CDD" id="cd03136">
    <property type="entry name" value="GATase1_AraC_ArgR_like"/>
    <property type="match status" value="1"/>
</dbReference>
<proteinExistence type="predicted"/>
<keyword evidence="1" id="KW-0805">Transcription regulation</keyword>
<dbReference type="Gene3D" id="3.40.50.880">
    <property type="match status" value="1"/>
</dbReference>
<dbReference type="SUPFAM" id="SSF52317">
    <property type="entry name" value="Class I glutamine amidotransferase-like"/>
    <property type="match status" value="1"/>
</dbReference>
<dbReference type="GO" id="GO:0043565">
    <property type="term" value="F:sequence-specific DNA binding"/>
    <property type="evidence" value="ECO:0007669"/>
    <property type="project" value="InterPro"/>
</dbReference>
<dbReference type="Proteomes" id="UP000638981">
    <property type="component" value="Unassembled WGS sequence"/>
</dbReference>
<dbReference type="InterPro" id="IPR052158">
    <property type="entry name" value="INH-QAR"/>
</dbReference>
<reference evidence="5" key="2">
    <citation type="submission" date="2020-09" db="EMBL/GenBank/DDBJ databases">
        <authorList>
            <person name="Sun Q."/>
            <person name="Kim S."/>
        </authorList>
    </citation>
    <scope>NUCLEOTIDE SEQUENCE</scope>
    <source>
        <strain evidence="5">KCTC 23310</strain>
    </source>
</reference>